<proteinExistence type="inferred from homology"/>
<dbReference type="InterPro" id="IPR020568">
    <property type="entry name" value="Ribosomal_Su5_D2-typ_SF"/>
</dbReference>
<evidence type="ECO:0000313" key="4">
    <source>
        <dbReference type="Proteomes" id="UP001148838"/>
    </source>
</evidence>
<accession>A0ABQ8U3T4</accession>
<dbReference type="PANTHER" id="PTHR11528">
    <property type="entry name" value="HEAT SHOCK PROTEIN 90 FAMILY MEMBER"/>
    <property type="match status" value="1"/>
</dbReference>
<dbReference type="SUPFAM" id="SSF54211">
    <property type="entry name" value="Ribosomal protein S5 domain 2-like"/>
    <property type="match status" value="1"/>
</dbReference>
<protein>
    <submittedName>
        <fullName evidence="3">Uncharacterized protein</fullName>
    </submittedName>
</protein>
<sequence length="259" mass="29907">MGLNPQSVGLDESTLTPGPLGGDEFYNGNDKVYCVWKLRTVLTNRVLRFLHDKSTKSPEEYDKFYKDYGMFLKEGIVTTNEQMEKEEIAKLLRFESSLSSEGEKVSLPQYCSRLKPGQRDVFYLAAPSRALAESSPYFEALKKKEVEVLFCYEPYDELVLMQLRQFDSRNLTSVEKEMRQDKEPDDLTDLGYEGKGNDTGYIRTLKGISTRLFVAARELTLDDEKFLSMYRMTKRTFQEFGQLLPTPFLLNLFVNIPPI</sequence>
<organism evidence="3 4">
    <name type="scientific">Periplaneta americana</name>
    <name type="common">American cockroach</name>
    <name type="synonym">Blatta americana</name>
    <dbReference type="NCBI Taxonomy" id="6978"/>
    <lineage>
        <taxon>Eukaryota</taxon>
        <taxon>Metazoa</taxon>
        <taxon>Ecdysozoa</taxon>
        <taxon>Arthropoda</taxon>
        <taxon>Hexapoda</taxon>
        <taxon>Insecta</taxon>
        <taxon>Pterygota</taxon>
        <taxon>Neoptera</taxon>
        <taxon>Polyneoptera</taxon>
        <taxon>Dictyoptera</taxon>
        <taxon>Blattodea</taxon>
        <taxon>Blattoidea</taxon>
        <taxon>Blattidae</taxon>
        <taxon>Blattinae</taxon>
        <taxon>Periplaneta</taxon>
    </lineage>
</organism>
<gene>
    <name evidence="3" type="ORF">ANN_03606</name>
</gene>
<keyword evidence="2" id="KW-0143">Chaperone</keyword>
<dbReference type="Proteomes" id="UP001148838">
    <property type="component" value="Unassembled WGS sequence"/>
</dbReference>
<comment type="similarity">
    <text evidence="1">Belongs to the heat shock protein 90 family.</text>
</comment>
<dbReference type="Gene3D" id="3.40.50.11260">
    <property type="match status" value="1"/>
</dbReference>
<reference evidence="3 4" key="1">
    <citation type="journal article" date="2022" name="Allergy">
        <title>Genome assembly and annotation of Periplaneta americana reveal a comprehensive cockroach allergen profile.</title>
        <authorList>
            <person name="Wang L."/>
            <person name="Xiong Q."/>
            <person name="Saelim N."/>
            <person name="Wang L."/>
            <person name="Nong W."/>
            <person name="Wan A.T."/>
            <person name="Shi M."/>
            <person name="Liu X."/>
            <person name="Cao Q."/>
            <person name="Hui J.H.L."/>
            <person name="Sookrung N."/>
            <person name="Leung T.F."/>
            <person name="Tungtrongchitr A."/>
            <person name="Tsui S.K.W."/>
        </authorList>
    </citation>
    <scope>NUCLEOTIDE SEQUENCE [LARGE SCALE GENOMIC DNA]</scope>
    <source>
        <strain evidence="3">PWHHKU_190912</strain>
    </source>
</reference>
<dbReference type="EMBL" id="JAJSOF020000001">
    <property type="protein sequence ID" value="KAJ4452090.1"/>
    <property type="molecule type" value="Genomic_DNA"/>
</dbReference>
<dbReference type="InterPro" id="IPR001404">
    <property type="entry name" value="Hsp90_fam"/>
</dbReference>
<dbReference type="Pfam" id="PF00183">
    <property type="entry name" value="HSP90"/>
    <property type="match status" value="1"/>
</dbReference>
<keyword evidence="4" id="KW-1185">Reference proteome</keyword>
<evidence type="ECO:0000256" key="1">
    <source>
        <dbReference type="ARBA" id="ARBA00008239"/>
    </source>
</evidence>
<dbReference type="Gene3D" id="3.30.230.80">
    <property type="match status" value="1"/>
</dbReference>
<name>A0ABQ8U3T4_PERAM</name>
<evidence type="ECO:0000313" key="3">
    <source>
        <dbReference type="EMBL" id="KAJ4452090.1"/>
    </source>
</evidence>
<evidence type="ECO:0000256" key="2">
    <source>
        <dbReference type="ARBA" id="ARBA00023186"/>
    </source>
</evidence>
<comment type="caution">
    <text evidence="3">The sequence shown here is derived from an EMBL/GenBank/DDBJ whole genome shotgun (WGS) entry which is preliminary data.</text>
</comment>